<reference evidence="8 9" key="1">
    <citation type="submission" date="2023-08" db="EMBL/GenBank/DDBJ databases">
        <title>Helicovermis profunda gen. nov., sp. nov., a novel mesophilic, fermentative bacterium within the Bacillota from a deep-sea hydrothermal vent chimney.</title>
        <authorList>
            <person name="Miyazaki U."/>
            <person name="Mizutani D."/>
            <person name="Hashimoto Y."/>
            <person name="Tame A."/>
            <person name="Sawayama S."/>
            <person name="Miyazaki J."/>
            <person name="Takai K."/>
            <person name="Nakagawa S."/>
        </authorList>
    </citation>
    <scope>NUCLEOTIDE SEQUENCE [LARGE SCALE GENOMIC DNA]</scope>
    <source>
        <strain evidence="8 9">S502</strain>
    </source>
</reference>
<dbReference type="FunFam" id="2.20.28.10:FF:000018">
    <property type="entry name" value="Rubrerythrin"/>
    <property type="match status" value="1"/>
</dbReference>
<dbReference type="GO" id="GO:0005506">
    <property type="term" value="F:iron ion binding"/>
    <property type="evidence" value="ECO:0007669"/>
    <property type="project" value="InterPro"/>
</dbReference>
<sequence length="192" mass="21744">MSKLIGTETEKNLLKAFAGESQAKNRYTFFAKQAKKDGFEQISALFLETALNEEQHAKTFFRFLPSGEPVEIIAKYPAGKIASTLENLKAAAAGENEEWTDLYPEFSRVAKAEGFDDIARAFKNILKVEKEHEARYLKLAKNIENNKSFTSKENVKWKCRKCGYVHEGTSAPNVCPACSHPQGYFERKESNY</sequence>
<evidence type="ECO:0000256" key="1">
    <source>
        <dbReference type="ARBA" id="ARBA00001965"/>
    </source>
</evidence>
<dbReference type="InterPro" id="IPR024934">
    <property type="entry name" value="Rubredoxin-like_dom"/>
</dbReference>
<dbReference type="PANTHER" id="PTHR43865">
    <property type="entry name" value="RUBRERYTHRIN-RELATED"/>
    <property type="match status" value="1"/>
</dbReference>
<keyword evidence="3" id="KW-0479">Metal-binding</keyword>
<dbReference type="CDD" id="cd00729">
    <property type="entry name" value="rubredoxin_SM"/>
    <property type="match status" value="1"/>
</dbReference>
<evidence type="ECO:0000256" key="3">
    <source>
        <dbReference type="ARBA" id="ARBA00022723"/>
    </source>
</evidence>
<dbReference type="InterPro" id="IPR009078">
    <property type="entry name" value="Ferritin-like_SF"/>
</dbReference>
<dbReference type="Pfam" id="PF02915">
    <property type="entry name" value="Rubrerythrin"/>
    <property type="match status" value="1"/>
</dbReference>
<dbReference type="Pfam" id="PF21349">
    <property type="entry name" value="RUBY_RBDX"/>
    <property type="match status" value="1"/>
</dbReference>
<organism evidence="8 9">
    <name type="scientific">Helicovermis profundi</name>
    <dbReference type="NCBI Taxonomy" id="3065157"/>
    <lineage>
        <taxon>Bacteria</taxon>
        <taxon>Bacillati</taxon>
        <taxon>Bacillota</taxon>
        <taxon>Clostridia</taxon>
        <taxon>Helicovermis</taxon>
    </lineage>
</organism>
<keyword evidence="5" id="KW-0408">Iron</keyword>
<dbReference type="GO" id="GO:0016491">
    <property type="term" value="F:oxidoreductase activity"/>
    <property type="evidence" value="ECO:0007669"/>
    <property type="project" value="InterPro"/>
</dbReference>
<dbReference type="SUPFAM" id="SSF57802">
    <property type="entry name" value="Rubredoxin-like"/>
    <property type="match status" value="1"/>
</dbReference>
<keyword evidence="9" id="KW-1185">Reference proteome</keyword>
<dbReference type="CDD" id="cd01041">
    <property type="entry name" value="Rubrerythrin"/>
    <property type="match status" value="1"/>
</dbReference>
<dbReference type="EMBL" id="AP028654">
    <property type="protein sequence ID" value="BEP28428.1"/>
    <property type="molecule type" value="Genomic_DNA"/>
</dbReference>
<dbReference type="Gene3D" id="1.20.1260.10">
    <property type="match status" value="1"/>
</dbReference>
<feature type="domain" description="Ferritin-like diiron" evidence="7">
    <location>
        <begin position="3"/>
        <end position="147"/>
    </location>
</feature>
<evidence type="ECO:0000259" key="6">
    <source>
        <dbReference type="PROSITE" id="PS50903"/>
    </source>
</evidence>
<dbReference type="InterPro" id="IPR009040">
    <property type="entry name" value="Ferritin-like_diiron"/>
</dbReference>
<evidence type="ECO:0000259" key="7">
    <source>
        <dbReference type="PROSITE" id="PS50905"/>
    </source>
</evidence>
<name>A0AAU9EG78_9FIRM</name>
<gene>
    <name evidence="8" type="ORF">HLPR_07590</name>
</gene>
<dbReference type="InterPro" id="IPR003251">
    <property type="entry name" value="Rr_diiron-bd_dom"/>
</dbReference>
<dbReference type="KEGG" id="hprf:HLPR_07590"/>
<evidence type="ECO:0000256" key="4">
    <source>
        <dbReference type="ARBA" id="ARBA00022982"/>
    </source>
</evidence>
<dbReference type="InterPro" id="IPR052364">
    <property type="entry name" value="Rubrerythrin"/>
</dbReference>
<comment type="cofactor">
    <cofactor evidence="1">
        <name>Fe(3+)</name>
        <dbReference type="ChEBI" id="CHEBI:29034"/>
    </cofactor>
</comment>
<evidence type="ECO:0000313" key="8">
    <source>
        <dbReference type="EMBL" id="BEP28428.1"/>
    </source>
</evidence>
<evidence type="ECO:0000313" key="9">
    <source>
        <dbReference type="Proteomes" id="UP001321786"/>
    </source>
</evidence>
<dbReference type="RefSeq" id="WP_338536748.1">
    <property type="nucleotide sequence ID" value="NZ_AP028654.1"/>
</dbReference>
<feature type="domain" description="Rubredoxin-like" evidence="6">
    <location>
        <begin position="154"/>
        <end position="188"/>
    </location>
</feature>
<evidence type="ECO:0000256" key="5">
    <source>
        <dbReference type="ARBA" id="ARBA00023004"/>
    </source>
</evidence>
<dbReference type="AlphaFoldDB" id="A0AAU9EG78"/>
<dbReference type="NCBIfam" id="NF045767">
    <property type="entry name" value="RuberyRbr"/>
    <property type="match status" value="1"/>
</dbReference>
<keyword evidence="2" id="KW-0813">Transport</keyword>
<dbReference type="SUPFAM" id="SSF47240">
    <property type="entry name" value="Ferritin-like"/>
    <property type="match status" value="1"/>
</dbReference>
<protein>
    <submittedName>
        <fullName evidence="8">Rubrerythrin family protein</fullName>
    </submittedName>
</protein>
<dbReference type="Gene3D" id="2.20.28.10">
    <property type="match status" value="1"/>
</dbReference>
<dbReference type="PROSITE" id="PS50903">
    <property type="entry name" value="RUBREDOXIN_LIKE"/>
    <property type="match status" value="1"/>
</dbReference>
<proteinExistence type="predicted"/>
<evidence type="ECO:0000256" key="2">
    <source>
        <dbReference type="ARBA" id="ARBA00022448"/>
    </source>
</evidence>
<dbReference type="PROSITE" id="PS50905">
    <property type="entry name" value="FERRITIN_LIKE"/>
    <property type="match status" value="1"/>
</dbReference>
<keyword evidence="4" id="KW-0249">Electron transport</keyword>
<dbReference type="InterPro" id="IPR048574">
    <property type="entry name" value="RUBY_RBDX"/>
</dbReference>
<dbReference type="Proteomes" id="UP001321786">
    <property type="component" value="Chromosome"/>
</dbReference>
<accession>A0AAU9EG78</accession>
<dbReference type="PANTHER" id="PTHR43865:SF1">
    <property type="entry name" value="RUBRERYTHRIN-RELATED"/>
    <property type="match status" value="1"/>
</dbReference>
<dbReference type="InterPro" id="IPR012347">
    <property type="entry name" value="Ferritin-like"/>
</dbReference>